<evidence type="ECO:0000259" key="5">
    <source>
        <dbReference type="PROSITE" id="PS51858"/>
    </source>
</evidence>
<dbReference type="Pfam" id="PF05903">
    <property type="entry name" value="Peptidase_C97"/>
    <property type="match status" value="1"/>
</dbReference>
<dbReference type="Gene3D" id="3.90.1720.30">
    <property type="entry name" value="PPPDE domains"/>
    <property type="match status" value="1"/>
</dbReference>
<dbReference type="RefSeq" id="XP_046117404.1">
    <property type="nucleotide sequence ID" value="XM_046263635.1"/>
</dbReference>
<dbReference type="EMBL" id="MU251257">
    <property type="protein sequence ID" value="KAG9253480.1"/>
    <property type="molecule type" value="Genomic_DNA"/>
</dbReference>
<evidence type="ECO:0000256" key="3">
    <source>
        <dbReference type="ARBA" id="ARBA00022801"/>
    </source>
</evidence>
<evidence type="ECO:0000256" key="2">
    <source>
        <dbReference type="ARBA" id="ARBA00022670"/>
    </source>
</evidence>
<dbReference type="GO" id="GO:0101005">
    <property type="term" value="F:deubiquitinase activity"/>
    <property type="evidence" value="ECO:0007669"/>
    <property type="project" value="TreeGrafter"/>
</dbReference>
<dbReference type="GO" id="GO:0016579">
    <property type="term" value="P:protein deubiquitination"/>
    <property type="evidence" value="ECO:0007669"/>
    <property type="project" value="TreeGrafter"/>
</dbReference>
<dbReference type="OrthoDB" id="412286at2759"/>
<keyword evidence="3" id="KW-0378">Hydrolase</keyword>
<dbReference type="SMART" id="SM01179">
    <property type="entry name" value="DUF862"/>
    <property type="match status" value="1"/>
</dbReference>
<keyword evidence="2" id="KW-0645">Protease</keyword>
<feature type="domain" description="PPPDE" evidence="5">
    <location>
        <begin position="26"/>
        <end position="168"/>
    </location>
</feature>
<dbReference type="PROSITE" id="PS51858">
    <property type="entry name" value="PPPDE"/>
    <property type="match status" value="1"/>
</dbReference>
<keyword evidence="7" id="KW-1185">Reference proteome</keyword>
<gene>
    <name evidence="6" type="ORF">F5Z01DRAFT_657306</name>
</gene>
<dbReference type="AlphaFoldDB" id="A0A9P7ZK55"/>
<evidence type="ECO:0000313" key="7">
    <source>
        <dbReference type="Proteomes" id="UP000887229"/>
    </source>
</evidence>
<dbReference type="Proteomes" id="UP000887229">
    <property type="component" value="Unassembled WGS sequence"/>
</dbReference>
<sequence length="243" mass="26746">MPRQSRSGSSRQSANRHRSTLSLQKTEIIINVYDLLPAGRLSSVLWTVGASLLHSGVVINGKEYAFGGHDHPGVTGVYWTKPKTEPPGGTFKCELLHGFTLASDEEIEAAIRTASEEFQGTSYNLLTKNCNHFTSYLVNKLTGTPGPGWLNRAASIGVAFPCVVPREWIDPPEYDTADGELLRDEDESSRMLRNSDEMPQLVRNSGQQGDDRWESDEEAAGGRRISRDTSGRMLPASERAPAR</sequence>
<evidence type="ECO:0000256" key="4">
    <source>
        <dbReference type="SAM" id="MobiDB-lite"/>
    </source>
</evidence>
<proteinExistence type="inferred from homology"/>
<evidence type="ECO:0000313" key="6">
    <source>
        <dbReference type="EMBL" id="KAG9253480.1"/>
    </source>
</evidence>
<dbReference type="PANTHER" id="PTHR12378:SF80">
    <property type="entry name" value="IP06716P-RELATED"/>
    <property type="match status" value="1"/>
</dbReference>
<feature type="region of interest" description="Disordered" evidence="4">
    <location>
        <begin position="173"/>
        <end position="243"/>
    </location>
</feature>
<dbReference type="GO" id="GO:0006508">
    <property type="term" value="P:proteolysis"/>
    <property type="evidence" value="ECO:0007669"/>
    <property type="project" value="UniProtKB-KW"/>
</dbReference>
<dbReference type="PANTHER" id="PTHR12378">
    <property type="entry name" value="DESUMOYLATING ISOPEPTIDASE"/>
    <property type="match status" value="1"/>
</dbReference>
<dbReference type="InterPro" id="IPR008580">
    <property type="entry name" value="PPPDE_dom"/>
</dbReference>
<protein>
    <submittedName>
        <fullName evidence="6">PPPDE putative peptidase domain-containing protein</fullName>
    </submittedName>
</protein>
<name>A0A9P7ZK55_9HYPO</name>
<comment type="caution">
    <text evidence="6">The sequence shown here is derived from an EMBL/GenBank/DDBJ whole genome shotgun (WGS) entry which is preliminary data.</text>
</comment>
<reference evidence="6" key="1">
    <citation type="journal article" date="2021" name="IMA Fungus">
        <title>Genomic characterization of three marine fungi, including Emericellopsis atlantica sp. nov. with signatures of a generalist lifestyle and marine biomass degradation.</title>
        <authorList>
            <person name="Hagestad O.C."/>
            <person name="Hou L."/>
            <person name="Andersen J.H."/>
            <person name="Hansen E.H."/>
            <person name="Altermark B."/>
            <person name="Li C."/>
            <person name="Kuhnert E."/>
            <person name="Cox R.J."/>
            <person name="Crous P.W."/>
            <person name="Spatafora J.W."/>
            <person name="Lail K."/>
            <person name="Amirebrahimi M."/>
            <person name="Lipzen A."/>
            <person name="Pangilinan J."/>
            <person name="Andreopoulos W."/>
            <person name="Hayes R.D."/>
            <person name="Ng V."/>
            <person name="Grigoriev I.V."/>
            <person name="Jackson S.A."/>
            <person name="Sutton T.D.S."/>
            <person name="Dobson A.D.W."/>
            <person name="Rama T."/>
        </authorList>
    </citation>
    <scope>NUCLEOTIDE SEQUENCE</scope>
    <source>
        <strain evidence="6">TS7</strain>
    </source>
</reference>
<dbReference type="InterPro" id="IPR042266">
    <property type="entry name" value="PPPDE_sf"/>
</dbReference>
<accession>A0A9P7ZK55</accession>
<evidence type="ECO:0000256" key="1">
    <source>
        <dbReference type="ARBA" id="ARBA00008140"/>
    </source>
</evidence>
<dbReference type="GeneID" id="70294538"/>
<comment type="similarity">
    <text evidence="1">Belongs to the DeSI family.</text>
</comment>
<organism evidence="6 7">
    <name type="scientific">Emericellopsis atlantica</name>
    <dbReference type="NCBI Taxonomy" id="2614577"/>
    <lineage>
        <taxon>Eukaryota</taxon>
        <taxon>Fungi</taxon>
        <taxon>Dikarya</taxon>
        <taxon>Ascomycota</taxon>
        <taxon>Pezizomycotina</taxon>
        <taxon>Sordariomycetes</taxon>
        <taxon>Hypocreomycetidae</taxon>
        <taxon>Hypocreales</taxon>
        <taxon>Bionectriaceae</taxon>
        <taxon>Emericellopsis</taxon>
    </lineage>
</organism>
<feature type="compositionally biased region" description="Acidic residues" evidence="4">
    <location>
        <begin position="173"/>
        <end position="187"/>
    </location>
</feature>